<dbReference type="Pfam" id="PF06580">
    <property type="entry name" value="His_kinase"/>
    <property type="match status" value="1"/>
</dbReference>
<feature type="transmembrane region" description="Helical" evidence="1">
    <location>
        <begin position="122"/>
        <end position="138"/>
    </location>
</feature>
<accession>A0A8J2UCZ0</accession>
<dbReference type="RefSeq" id="WP_188931555.1">
    <property type="nucleotide sequence ID" value="NZ_BMJC01000002.1"/>
</dbReference>
<proteinExistence type="predicted"/>
<keyword evidence="1" id="KW-0472">Membrane</keyword>
<dbReference type="EMBL" id="BMJC01000002">
    <property type="protein sequence ID" value="GGA98739.1"/>
    <property type="molecule type" value="Genomic_DNA"/>
</dbReference>
<dbReference type="PANTHER" id="PTHR34220:SF7">
    <property type="entry name" value="SENSOR HISTIDINE KINASE YPDA"/>
    <property type="match status" value="1"/>
</dbReference>
<feature type="domain" description="Signal transduction histidine kinase internal region" evidence="2">
    <location>
        <begin position="159"/>
        <end position="235"/>
    </location>
</feature>
<comment type="caution">
    <text evidence="3">The sequence shown here is derived from an EMBL/GenBank/DDBJ whole genome shotgun (WGS) entry which is preliminary data.</text>
</comment>
<protein>
    <recommendedName>
        <fullName evidence="2">Signal transduction histidine kinase internal region domain-containing protein</fullName>
    </recommendedName>
</protein>
<dbReference type="GO" id="GO:0000155">
    <property type="term" value="F:phosphorelay sensor kinase activity"/>
    <property type="evidence" value="ECO:0007669"/>
    <property type="project" value="InterPro"/>
</dbReference>
<evidence type="ECO:0000259" key="2">
    <source>
        <dbReference type="Pfam" id="PF06580"/>
    </source>
</evidence>
<dbReference type="Proteomes" id="UP000607559">
    <property type="component" value="Unassembled WGS sequence"/>
</dbReference>
<sequence length="383" mass="44913">MEYDNDRLRKRRPRLETFYWVMLILLQPVTAAVTMWSSYHWTWPFLLLASLLVFPGYVMYSRIMGPALAIKGRWWFPILLSLFSFLVIQAFLWCVYALYTKMITTPFKDYFMQTPAHMVREGWWGAVNMAFSIVVFYVRKGDDEKDLLDAMQKDNTFFKLRYLRAQLNPHFLFNTLNSIYSLSLQRSERTADIVVRLADIMRYLIYECNEEKIPLDKEIEFIRNYIEIEKLRHKADIRFTVEGISTGLMIEPFLFISFIENGFKHAMDHTSGEPFIYITLKVGNGQLVLNVINSTNADLEVQAKKMNGMGITHSRSLLELLYPASYDLDIIQTEKDESRTSALRIRNARERLENLYPDSHTLDVILNKSTFTVSLILKTYPAC</sequence>
<feature type="transmembrane region" description="Helical" evidence="1">
    <location>
        <begin position="75"/>
        <end position="99"/>
    </location>
</feature>
<keyword evidence="1" id="KW-1133">Transmembrane helix</keyword>
<organism evidence="3 4">
    <name type="scientific">Puia dinghuensis</name>
    <dbReference type="NCBI Taxonomy" id="1792502"/>
    <lineage>
        <taxon>Bacteria</taxon>
        <taxon>Pseudomonadati</taxon>
        <taxon>Bacteroidota</taxon>
        <taxon>Chitinophagia</taxon>
        <taxon>Chitinophagales</taxon>
        <taxon>Chitinophagaceae</taxon>
        <taxon>Puia</taxon>
    </lineage>
</organism>
<dbReference type="PANTHER" id="PTHR34220">
    <property type="entry name" value="SENSOR HISTIDINE KINASE YPDA"/>
    <property type="match status" value="1"/>
</dbReference>
<reference evidence="3" key="1">
    <citation type="journal article" date="2014" name="Int. J. Syst. Evol. Microbiol.">
        <title>Complete genome sequence of Corynebacterium casei LMG S-19264T (=DSM 44701T), isolated from a smear-ripened cheese.</title>
        <authorList>
            <consortium name="US DOE Joint Genome Institute (JGI-PGF)"/>
            <person name="Walter F."/>
            <person name="Albersmeier A."/>
            <person name="Kalinowski J."/>
            <person name="Ruckert C."/>
        </authorList>
    </citation>
    <scope>NUCLEOTIDE SEQUENCE</scope>
    <source>
        <strain evidence="3">CGMCC 1.15448</strain>
    </source>
</reference>
<dbReference type="InterPro" id="IPR050640">
    <property type="entry name" value="Bact_2-comp_sensor_kinase"/>
</dbReference>
<keyword evidence="1" id="KW-0812">Transmembrane</keyword>
<feature type="transmembrane region" description="Helical" evidence="1">
    <location>
        <begin position="17"/>
        <end position="37"/>
    </location>
</feature>
<dbReference type="InterPro" id="IPR010559">
    <property type="entry name" value="Sig_transdc_His_kin_internal"/>
</dbReference>
<feature type="transmembrane region" description="Helical" evidence="1">
    <location>
        <begin position="43"/>
        <end position="63"/>
    </location>
</feature>
<evidence type="ECO:0000313" key="4">
    <source>
        <dbReference type="Proteomes" id="UP000607559"/>
    </source>
</evidence>
<keyword evidence="4" id="KW-1185">Reference proteome</keyword>
<reference evidence="3" key="2">
    <citation type="submission" date="2020-09" db="EMBL/GenBank/DDBJ databases">
        <authorList>
            <person name="Sun Q."/>
            <person name="Zhou Y."/>
        </authorList>
    </citation>
    <scope>NUCLEOTIDE SEQUENCE</scope>
    <source>
        <strain evidence="3">CGMCC 1.15448</strain>
    </source>
</reference>
<evidence type="ECO:0000313" key="3">
    <source>
        <dbReference type="EMBL" id="GGA98739.1"/>
    </source>
</evidence>
<name>A0A8J2UCZ0_9BACT</name>
<dbReference type="GO" id="GO:0016020">
    <property type="term" value="C:membrane"/>
    <property type="evidence" value="ECO:0007669"/>
    <property type="project" value="InterPro"/>
</dbReference>
<dbReference type="AlphaFoldDB" id="A0A8J2UCZ0"/>
<evidence type="ECO:0000256" key="1">
    <source>
        <dbReference type="SAM" id="Phobius"/>
    </source>
</evidence>
<gene>
    <name evidence="3" type="ORF">GCM10011511_22580</name>
</gene>